<accession>A0AA86NU44</accession>
<evidence type="ECO:0000313" key="6">
    <source>
        <dbReference type="EMBL" id="CAL6114580.1"/>
    </source>
</evidence>
<dbReference type="EMBL" id="CAXDID020000805">
    <property type="protein sequence ID" value="CAL6114576.1"/>
    <property type="molecule type" value="Genomic_DNA"/>
</dbReference>
<dbReference type="EMBL" id="CAXDID020000805">
    <property type="protein sequence ID" value="CAL6114580.1"/>
    <property type="molecule type" value="Genomic_DNA"/>
</dbReference>
<dbReference type="Proteomes" id="UP001642409">
    <property type="component" value="Unassembled WGS sequence"/>
</dbReference>
<gene>
    <name evidence="1" type="ORF">HINF_LOCUS10483</name>
    <name evidence="2" type="ORF">HINF_LOCUS12710</name>
    <name evidence="3" type="ORF">HINF_LOCUS12714</name>
    <name evidence="4" type="ORF">HINF_LOCUS58615</name>
    <name evidence="5" type="ORF">HINF_LOCUS78079</name>
    <name evidence="6" type="ORF">HINF_LOCUS78083</name>
</gene>
<dbReference type="EMBL" id="CATOUU010000335">
    <property type="protein sequence ID" value="CAI9925065.1"/>
    <property type="molecule type" value="Genomic_DNA"/>
</dbReference>
<dbReference type="AlphaFoldDB" id="A0AA86NU44"/>
<evidence type="ECO:0000313" key="5">
    <source>
        <dbReference type="EMBL" id="CAL6114576.1"/>
    </source>
</evidence>
<organism evidence="3">
    <name type="scientific">Hexamita inflata</name>
    <dbReference type="NCBI Taxonomy" id="28002"/>
    <lineage>
        <taxon>Eukaryota</taxon>
        <taxon>Metamonada</taxon>
        <taxon>Diplomonadida</taxon>
        <taxon>Hexamitidae</taxon>
        <taxon>Hexamitinae</taxon>
        <taxon>Hexamita</taxon>
    </lineage>
</organism>
<evidence type="ECO:0000313" key="2">
    <source>
        <dbReference type="EMBL" id="CAI9925065.1"/>
    </source>
</evidence>
<protein>
    <submittedName>
        <fullName evidence="4">Hypothetical_protein</fullName>
    </submittedName>
</protein>
<name>A0AA86NU44_9EUKA</name>
<reference evidence="3" key="1">
    <citation type="submission" date="2023-06" db="EMBL/GenBank/DDBJ databases">
        <authorList>
            <person name="Kurt Z."/>
        </authorList>
    </citation>
    <scope>NUCLEOTIDE SEQUENCE</scope>
</reference>
<evidence type="ECO:0000313" key="4">
    <source>
        <dbReference type="EMBL" id="CAL6077835.1"/>
    </source>
</evidence>
<evidence type="ECO:0000313" key="1">
    <source>
        <dbReference type="EMBL" id="CAI9922838.1"/>
    </source>
</evidence>
<dbReference type="EMBL" id="CATOUU010000335">
    <property type="protein sequence ID" value="CAI9925069.1"/>
    <property type="molecule type" value="Genomic_DNA"/>
</dbReference>
<comment type="caution">
    <text evidence="3">The sequence shown here is derived from an EMBL/GenBank/DDBJ whole genome shotgun (WGS) entry which is preliminary data.</text>
</comment>
<evidence type="ECO:0000313" key="3">
    <source>
        <dbReference type="EMBL" id="CAI9925069.1"/>
    </source>
</evidence>
<evidence type="ECO:0000313" key="7">
    <source>
        <dbReference type="Proteomes" id="UP001642409"/>
    </source>
</evidence>
<dbReference type="EMBL" id="CAXDID020000330">
    <property type="protein sequence ID" value="CAL6077835.1"/>
    <property type="molecule type" value="Genomic_DNA"/>
</dbReference>
<proteinExistence type="predicted"/>
<dbReference type="EMBL" id="CATOUU010000263">
    <property type="protein sequence ID" value="CAI9922838.1"/>
    <property type="molecule type" value="Genomic_DNA"/>
</dbReference>
<reference evidence="4 7" key="2">
    <citation type="submission" date="2024-07" db="EMBL/GenBank/DDBJ databases">
        <authorList>
            <person name="Akdeniz Z."/>
        </authorList>
    </citation>
    <scope>NUCLEOTIDE SEQUENCE [LARGE SCALE GENOMIC DNA]</scope>
</reference>
<sequence length="172" mass="19857">MHEKLKQAISTPWATHERLRCCVRTDWFKRRAYSSEMVNLQVTHQPLDYQKFKYVGGNSPLPPRRFMSAKTHKGFVHTLSQRFARPAITFIRILLEQFEQVKVVSTGSCRTRGTTSAKSEQPTNALYFIASFHKQSFRSIDRIHLLHAPTVPKEQILLVYQPKAAISKTNSV</sequence>
<keyword evidence="7" id="KW-1185">Reference proteome</keyword>